<dbReference type="SUPFAM" id="SSF55729">
    <property type="entry name" value="Acyl-CoA N-acyltransferases (Nat)"/>
    <property type="match status" value="1"/>
</dbReference>
<dbReference type="Gene3D" id="3.40.630.30">
    <property type="match status" value="1"/>
</dbReference>
<keyword evidence="3" id="KW-1185">Reference proteome</keyword>
<accession>A0ABP8PRC8</accession>
<dbReference type="Proteomes" id="UP001501183">
    <property type="component" value="Unassembled WGS sequence"/>
</dbReference>
<protein>
    <submittedName>
        <fullName evidence="2">GNAT family N-acetyltransferase</fullName>
    </submittedName>
</protein>
<evidence type="ECO:0000313" key="3">
    <source>
        <dbReference type="Proteomes" id="UP001501183"/>
    </source>
</evidence>
<gene>
    <name evidence="2" type="ORF">GCM10023094_52770</name>
</gene>
<sequence>MTAPQDQILDRRELAASLLKALEMRHEVLDAIVDSDDHAAAVRAVSGLLDTTDANAEVVLALQLGRLTRLERDRLRDELTNLDSTLKWLPEQRPAATGTGVRLRPFSTSTADADLFRLRSAEQTGDDGKPWSAERVETERAEGMRRVDDESAAWFVCEDVSGDTPRSVGLVFGELTGQEVDIAVWVAPRSRKHGYGTAALKQSRSELAAYFPGTVVVVRTPAGA</sequence>
<dbReference type="EMBL" id="BAABFB010000075">
    <property type="protein sequence ID" value="GAA4490109.1"/>
    <property type="molecule type" value="Genomic_DNA"/>
</dbReference>
<dbReference type="InterPro" id="IPR013757">
    <property type="entry name" value="Topo_IIA_A_a_sf"/>
</dbReference>
<dbReference type="InterPro" id="IPR013760">
    <property type="entry name" value="Topo_IIA-like_dom_sf"/>
</dbReference>
<reference evidence="3" key="1">
    <citation type="journal article" date="2019" name="Int. J. Syst. Evol. Microbiol.">
        <title>The Global Catalogue of Microorganisms (GCM) 10K type strain sequencing project: providing services to taxonomists for standard genome sequencing and annotation.</title>
        <authorList>
            <consortium name="The Broad Institute Genomics Platform"/>
            <consortium name="The Broad Institute Genome Sequencing Center for Infectious Disease"/>
            <person name="Wu L."/>
            <person name="Ma J."/>
        </authorList>
    </citation>
    <scope>NUCLEOTIDE SEQUENCE [LARGE SCALE GENOMIC DNA]</scope>
    <source>
        <strain evidence="3">JCM 32206</strain>
    </source>
</reference>
<dbReference type="Gene3D" id="1.10.268.10">
    <property type="entry name" value="Topoisomerase, domain 3"/>
    <property type="match status" value="1"/>
</dbReference>
<name>A0ABP8PRC8_9NOCA</name>
<dbReference type="SUPFAM" id="SSF56719">
    <property type="entry name" value="Type II DNA topoisomerase"/>
    <property type="match status" value="1"/>
</dbReference>
<evidence type="ECO:0000256" key="1">
    <source>
        <dbReference type="ARBA" id="ARBA00000185"/>
    </source>
</evidence>
<proteinExistence type="predicted"/>
<comment type="catalytic activity">
    <reaction evidence="1">
        <text>ATP-dependent breakage, passage and rejoining of double-stranded DNA.</text>
        <dbReference type="EC" id="5.6.2.2"/>
    </reaction>
</comment>
<comment type="caution">
    <text evidence="2">The sequence shown here is derived from an EMBL/GenBank/DDBJ whole genome shotgun (WGS) entry which is preliminary data.</text>
</comment>
<organism evidence="2 3">
    <name type="scientific">Rhodococcus olei</name>
    <dbReference type="NCBI Taxonomy" id="2161675"/>
    <lineage>
        <taxon>Bacteria</taxon>
        <taxon>Bacillati</taxon>
        <taxon>Actinomycetota</taxon>
        <taxon>Actinomycetes</taxon>
        <taxon>Mycobacteriales</taxon>
        <taxon>Nocardiaceae</taxon>
        <taxon>Rhodococcus</taxon>
    </lineage>
</organism>
<dbReference type="InterPro" id="IPR016181">
    <property type="entry name" value="Acyl_CoA_acyltransferase"/>
</dbReference>
<dbReference type="RefSeq" id="WP_345352763.1">
    <property type="nucleotide sequence ID" value="NZ_BAABFB010000075.1"/>
</dbReference>
<evidence type="ECO:0000313" key="2">
    <source>
        <dbReference type="EMBL" id="GAA4490109.1"/>
    </source>
</evidence>